<keyword evidence="2" id="KW-0804">Transcription</keyword>
<dbReference type="GO" id="GO:0008270">
    <property type="term" value="F:zinc ion binding"/>
    <property type="evidence" value="ECO:0007669"/>
    <property type="project" value="InterPro"/>
</dbReference>
<evidence type="ECO:0000256" key="4">
    <source>
        <dbReference type="SAM" id="MobiDB-lite"/>
    </source>
</evidence>
<feature type="compositionally biased region" description="Polar residues" evidence="4">
    <location>
        <begin position="399"/>
        <end position="408"/>
    </location>
</feature>
<feature type="compositionally biased region" description="Acidic residues" evidence="4">
    <location>
        <begin position="431"/>
        <end position="440"/>
    </location>
</feature>
<proteinExistence type="predicted"/>
<dbReference type="GeneID" id="55992537"/>
<dbReference type="SMART" id="SM00066">
    <property type="entry name" value="GAL4"/>
    <property type="match status" value="1"/>
</dbReference>
<evidence type="ECO:0000256" key="2">
    <source>
        <dbReference type="ARBA" id="ARBA00023163"/>
    </source>
</evidence>
<feature type="region of interest" description="Disordered" evidence="4">
    <location>
        <begin position="399"/>
        <end position="443"/>
    </location>
</feature>
<feature type="compositionally biased region" description="Polar residues" evidence="4">
    <location>
        <begin position="563"/>
        <end position="585"/>
    </location>
</feature>
<keyword evidence="1" id="KW-0805">Transcription regulation</keyword>
<name>A0A7H8QVA3_TALRU</name>
<feature type="region of interest" description="Disordered" evidence="4">
    <location>
        <begin position="140"/>
        <end position="373"/>
    </location>
</feature>
<dbReference type="CDD" id="cd00067">
    <property type="entry name" value="GAL4"/>
    <property type="match status" value="1"/>
</dbReference>
<organism evidence="6 7">
    <name type="scientific">Talaromyces rugulosus</name>
    <name type="common">Penicillium rugulosum</name>
    <dbReference type="NCBI Taxonomy" id="121627"/>
    <lineage>
        <taxon>Eukaryota</taxon>
        <taxon>Fungi</taxon>
        <taxon>Dikarya</taxon>
        <taxon>Ascomycota</taxon>
        <taxon>Pezizomycotina</taxon>
        <taxon>Eurotiomycetes</taxon>
        <taxon>Eurotiomycetidae</taxon>
        <taxon>Eurotiales</taxon>
        <taxon>Trichocomaceae</taxon>
        <taxon>Talaromyces</taxon>
        <taxon>Talaromyces sect. Islandici</taxon>
    </lineage>
</organism>
<keyword evidence="7" id="KW-1185">Reference proteome</keyword>
<feature type="compositionally biased region" description="Polar residues" evidence="4">
    <location>
        <begin position="244"/>
        <end position="257"/>
    </location>
</feature>
<feature type="compositionally biased region" description="Low complexity" evidence="4">
    <location>
        <begin position="409"/>
        <end position="430"/>
    </location>
</feature>
<feature type="region of interest" description="Disordered" evidence="4">
    <location>
        <begin position="501"/>
        <end position="598"/>
    </location>
</feature>
<evidence type="ECO:0000256" key="3">
    <source>
        <dbReference type="ARBA" id="ARBA00023242"/>
    </source>
</evidence>
<reference evidence="7" key="1">
    <citation type="submission" date="2020-06" db="EMBL/GenBank/DDBJ databases">
        <title>A chromosome-scale genome assembly of Talaromyces rugulosus W13939.</title>
        <authorList>
            <person name="Wang B."/>
            <person name="Guo L."/>
            <person name="Ye K."/>
            <person name="Wang L."/>
        </authorList>
    </citation>
    <scope>NUCLEOTIDE SEQUENCE [LARGE SCALE GENOMIC DNA]</scope>
    <source>
        <strain evidence="7">W13939</strain>
    </source>
</reference>
<feature type="compositionally biased region" description="Polar residues" evidence="4">
    <location>
        <begin position="280"/>
        <end position="297"/>
    </location>
</feature>
<keyword evidence="3" id="KW-0539">Nucleus</keyword>
<dbReference type="AlphaFoldDB" id="A0A7H8QVA3"/>
<protein>
    <recommendedName>
        <fullName evidence="5">Zn(2)-C6 fungal-type domain-containing protein</fullName>
    </recommendedName>
</protein>
<evidence type="ECO:0000259" key="5">
    <source>
        <dbReference type="PROSITE" id="PS50048"/>
    </source>
</evidence>
<gene>
    <name evidence="6" type="ORF">TRUGW13939_05039</name>
</gene>
<feature type="compositionally biased region" description="Polar residues" evidence="4">
    <location>
        <begin position="359"/>
        <end position="368"/>
    </location>
</feature>
<sequence length="689" mass="75266">MNTLHHKDQQAAEGLASLSKIYGDMDRYRGDVMSQHPSPDLPVPKNVAFELLLDENSKVRARIPMRVQIFPHDTTDSIVTTVKNFYGIYDGVASGVSFEDEHGTTLIARYENLKNNMTVYVRVIPAHGYSDNYEQHFYGTAPMDSRKRPSLGEPFQMAPPQTSQALEYSRPPSRPSSRTRRTSASPSGRGRRSASQNKGPSRAGIKSRGSSAHGSFVDESLAAYSDSEGGHGSINGSRKARSEQFASSEISMENIVQESRRKKPKFESSELPLFVPPQVPLTTSTSSISPQRRSTGQDGEPSPFTRPVQRPFINRAPLPSPQSYGYSENAYGSSSTKSSIYSTPIFPEHGTRLRPSAPYLSSGNQQTVPGILPTPDPTIASCISDEDVAMQLIRLGDASNFSHGRNSTSTLDDALSGAADASSTAGTSDGEFSENEDDDELPARSKAIQSSPLLPPGHIKHSHKQLDDILPSYDSTEPSGDEYDHEFQAGHRVKNEYAEENIDDLDAPRAKKQKVKSNGTVSTKSRLQKSISRNGKVVKGRNSAVPRKPKPGLPAFIEPKADATTQALSPTPSRKTSGSTANFQHQLAADEEDLSTKPRCQRCRKSKKGCDRQRPCGRCKDAGIGIEGCVSEDEGNGRKGRYGRHMGVPVKKVLDPNNPDEDIEVMPSSTIAIEPLLENSVDKNKKRKR</sequence>
<feature type="compositionally biased region" description="Polar residues" evidence="4">
    <location>
        <begin position="516"/>
        <end position="533"/>
    </location>
</feature>
<dbReference type="KEGG" id="trg:TRUGW13939_05039"/>
<dbReference type="InterPro" id="IPR001138">
    <property type="entry name" value="Zn2Cys6_DnaBD"/>
</dbReference>
<dbReference type="EMBL" id="CP055900">
    <property type="protein sequence ID" value="QKX57919.1"/>
    <property type="molecule type" value="Genomic_DNA"/>
</dbReference>
<dbReference type="Proteomes" id="UP000509510">
    <property type="component" value="Chromosome III"/>
</dbReference>
<dbReference type="GO" id="GO:0000981">
    <property type="term" value="F:DNA-binding transcription factor activity, RNA polymerase II-specific"/>
    <property type="evidence" value="ECO:0007669"/>
    <property type="project" value="InterPro"/>
</dbReference>
<dbReference type="PROSITE" id="PS50048">
    <property type="entry name" value="ZN2_CY6_FUNGAL_2"/>
    <property type="match status" value="1"/>
</dbReference>
<feature type="compositionally biased region" description="Low complexity" evidence="4">
    <location>
        <begin position="333"/>
        <end position="342"/>
    </location>
</feature>
<evidence type="ECO:0000313" key="6">
    <source>
        <dbReference type="EMBL" id="QKX57919.1"/>
    </source>
</evidence>
<dbReference type="RefSeq" id="XP_035344097.1">
    <property type="nucleotide sequence ID" value="XM_035488204.1"/>
</dbReference>
<accession>A0A7H8QVA3</accession>
<evidence type="ECO:0000313" key="7">
    <source>
        <dbReference type="Proteomes" id="UP000509510"/>
    </source>
</evidence>
<evidence type="ECO:0000256" key="1">
    <source>
        <dbReference type="ARBA" id="ARBA00023015"/>
    </source>
</evidence>
<feature type="compositionally biased region" description="Polar residues" evidence="4">
    <location>
        <begin position="321"/>
        <end position="332"/>
    </location>
</feature>
<dbReference type="OrthoDB" id="4150467at2759"/>
<feature type="domain" description="Zn(2)-C6 fungal-type" evidence="5">
    <location>
        <begin position="599"/>
        <end position="631"/>
    </location>
</feature>